<accession>A0A368YFS9</accession>
<keyword evidence="2" id="KW-1185">Reference proteome</keyword>
<organism evidence="1 2">
    <name type="scientific">Paracoccus lutimaris</name>
    <dbReference type="NCBI Taxonomy" id="1490030"/>
    <lineage>
        <taxon>Bacteria</taxon>
        <taxon>Pseudomonadati</taxon>
        <taxon>Pseudomonadota</taxon>
        <taxon>Alphaproteobacteria</taxon>
        <taxon>Rhodobacterales</taxon>
        <taxon>Paracoccaceae</taxon>
        <taxon>Paracoccus</taxon>
    </lineage>
</organism>
<dbReference type="Proteomes" id="UP000253345">
    <property type="component" value="Unassembled WGS sequence"/>
</dbReference>
<feature type="non-terminal residue" evidence="1">
    <location>
        <position position="1"/>
    </location>
</feature>
<sequence length="203" mass="23466">PGIYVRAHGTLDDMWRHFRKFTRVQDESGKWYYFRFWEQGTLGALANAPAIDVRWINNLLRHRLFISLSEDGLALLIRTSESPNPERPVGRIVFSSEIRPLLRRQLQQQRRDEDIRLARAQLVQLGHVAPVSDEQLGQVRVWIMECGITKRDHLIEAMSCVAIGFTGAPDSWPVDVRLLLSDRTRGPGVRVWYLRKQVLGDRG</sequence>
<name>A0A368YFS9_9RHOB</name>
<evidence type="ECO:0000313" key="2">
    <source>
        <dbReference type="Proteomes" id="UP000253345"/>
    </source>
</evidence>
<reference evidence="1 2" key="1">
    <citation type="submission" date="2018-07" db="EMBL/GenBank/DDBJ databases">
        <title>Genomic Encyclopedia of Type Strains, Phase III (KMG-III): the genomes of soil and plant-associated and newly described type strains.</title>
        <authorList>
            <person name="Whitman W."/>
        </authorList>
    </citation>
    <scope>NUCLEOTIDE SEQUENCE [LARGE SCALE GENOMIC DNA]</scope>
    <source>
        <strain evidence="1 2">CECT 8525</strain>
    </source>
</reference>
<gene>
    <name evidence="1" type="ORF">DFP89_1617</name>
</gene>
<proteinExistence type="predicted"/>
<comment type="caution">
    <text evidence="1">The sequence shown here is derived from an EMBL/GenBank/DDBJ whole genome shotgun (WGS) entry which is preliminary data.</text>
</comment>
<dbReference type="OrthoDB" id="6431152at2"/>
<dbReference type="AlphaFoldDB" id="A0A368YFS9"/>
<evidence type="ECO:0000313" key="1">
    <source>
        <dbReference type="EMBL" id="RCW77727.1"/>
    </source>
</evidence>
<protein>
    <submittedName>
        <fullName evidence="1">Uncharacterized protein DUF4123</fullName>
    </submittedName>
</protein>
<dbReference type="EMBL" id="QPJL01000061">
    <property type="protein sequence ID" value="RCW77727.1"/>
    <property type="molecule type" value="Genomic_DNA"/>
</dbReference>
<dbReference type="RefSeq" id="WP_147273367.1">
    <property type="nucleotide sequence ID" value="NZ_QPJL01000061.1"/>
</dbReference>